<reference evidence="1 2" key="1">
    <citation type="submission" date="2017-04" db="EMBL/GenBank/DDBJ databases">
        <title>The new phylogeny of genus Mycobacterium.</title>
        <authorList>
            <person name="Tortoli E."/>
            <person name="Trovato A."/>
            <person name="Cirillo D.M."/>
        </authorList>
    </citation>
    <scope>NUCLEOTIDE SEQUENCE [LARGE SCALE GENOMIC DNA]</scope>
    <source>
        <strain evidence="1 2">KCTC 19819</strain>
    </source>
</reference>
<accession>A0AA91PD00</accession>
<evidence type="ECO:0000313" key="1">
    <source>
        <dbReference type="EMBL" id="OSC32833.1"/>
    </source>
</evidence>
<protein>
    <submittedName>
        <fullName evidence="1">Uncharacterized protein</fullName>
    </submittedName>
</protein>
<dbReference type="Proteomes" id="UP000193577">
    <property type="component" value="Unassembled WGS sequence"/>
</dbReference>
<dbReference type="EMBL" id="NCXO01000032">
    <property type="protein sequence ID" value="OSC32833.1"/>
    <property type="molecule type" value="Genomic_DNA"/>
</dbReference>
<sequence>MRPSELPALQLPVAGSPVDGDLAADIAGILRGQFPSDPAHQLHYAAHCLVSYLREHLAEHAEELGLRPELRVLEDGYGGIATSWPGGETRLIHRPATRQIRYATDWKEQR</sequence>
<dbReference type="AlphaFoldDB" id="A0AA91PD00"/>
<comment type="caution">
    <text evidence="1">The sequence shown here is derived from an EMBL/GenBank/DDBJ whole genome shotgun (WGS) entry which is preliminary data.</text>
</comment>
<proteinExistence type="predicted"/>
<organism evidence="1 2">
    <name type="scientific">Mycolicibacillus koreensis</name>
    <dbReference type="NCBI Taxonomy" id="1069220"/>
    <lineage>
        <taxon>Bacteria</taxon>
        <taxon>Bacillati</taxon>
        <taxon>Actinomycetota</taxon>
        <taxon>Actinomycetes</taxon>
        <taxon>Mycobacteriales</taxon>
        <taxon>Mycobacteriaceae</taxon>
        <taxon>Mycolicibacillus</taxon>
    </lineage>
</organism>
<keyword evidence="2" id="KW-1185">Reference proteome</keyword>
<name>A0AA91PD00_9MYCO</name>
<evidence type="ECO:0000313" key="2">
    <source>
        <dbReference type="Proteomes" id="UP000193577"/>
    </source>
</evidence>
<gene>
    <name evidence="1" type="ORF">B8W67_14035</name>
</gene>